<accession>A0A803NMM2</accession>
<name>A0A803NMM2_CANSA</name>
<organism evidence="1 2">
    <name type="scientific">Cannabis sativa</name>
    <name type="common">Hemp</name>
    <name type="synonym">Marijuana</name>
    <dbReference type="NCBI Taxonomy" id="3483"/>
    <lineage>
        <taxon>Eukaryota</taxon>
        <taxon>Viridiplantae</taxon>
        <taxon>Streptophyta</taxon>
        <taxon>Embryophyta</taxon>
        <taxon>Tracheophyta</taxon>
        <taxon>Spermatophyta</taxon>
        <taxon>Magnoliopsida</taxon>
        <taxon>eudicotyledons</taxon>
        <taxon>Gunneridae</taxon>
        <taxon>Pentapetalae</taxon>
        <taxon>rosids</taxon>
        <taxon>fabids</taxon>
        <taxon>Rosales</taxon>
        <taxon>Cannabaceae</taxon>
        <taxon>Cannabis</taxon>
    </lineage>
</organism>
<protein>
    <submittedName>
        <fullName evidence="1">Uncharacterized protein</fullName>
    </submittedName>
</protein>
<keyword evidence="2" id="KW-1185">Reference proteome</keyword>
<dbReference type="AlphaFoldDB" id="A0A803NMM2"/>
<dbReference type="EMBL" id="UZAU01000081">
    <property type="status" value="NOT_ANNOTATED_CDS"/>
    <property type="molecule type" value="Genomic_DNA"/>
</dbReference>
<evidence type="ECO:0000313" key="2">
    <source>
        <dbReference type="Proteomes" id="UP000596661"/>
    </source>
</evidence>
<sequence>MNSGLKLSNYGSEPVKDATLYRSIVGALQYATITRSELSFSVNKKPFVMLIEPQIQMTGDPPQGTALTLEAILWLESLKNRSPSAGLPLK</sequence>
<evidence type="ECO:0000313" key="1">
    <source>
        <dbReference type="EnsemblPlants" id="cds.evm.model.01.2780"/>
    </source>
</evidence>
<proteinExistence type="predicted"/>
<dbReference type="Gramene" id="evm.model.01.2780">
    <property type="protein sequence ID" value="cds.evm.model.01.2780"/>
    <property type="gene ID" value="evm.TU.01.2780"/>
</dbReference>
<reference evidence="1" key="2">
    <citation type="submission" date="2021-03" db="UniProtKB">
        <authorList>
            <consortium name="EnsemblPlants"/>
        </authorList>
    </citation>
    <scope>IDENTIFICATION</scope>
</reference>
<dbReference type="Proteomes" id="UP000596661">
    <property type="component" value="Chromosome 1"/>
</dbReference>
<reference evidence="1" key="1">
    <citation type="submission" date="2018-11" db="EMBL/GenBank/DDBJ databases">
        <authorList>
            <person name="Grassa J C."/>
        </authorList>
    </citation>
    <scope>NUCLEOTIDE SEQUENCE [LARGE SCALE GENOMIC DNA]</scope>
</reference>
<dbReference type="EnsemblPlants" id="evm.model.01.2780">
    <property type="protein sequence ID" value="cds.evm.model.01.2780"/>
    <property type="gene ID" value="evm.TU.01.2780"/>
</dbReference>